<protein>
    <submittedName>
        <fullName evidence="1">Uncharacterized protein</fullName>
    </submittedName>
</protein>
<dbReference type="AlphaFoldDB" id="A0A0P9SF24"/>
<evidence type="ECO:0000313" key="2">
    <source>
        <dbReference type="Proteomes" id="UP000050265"/>
    </source>
</evidence>
<dbReference type="EMBL" id="LJQP01000466">
    <property type="protein sequence ID" value="KPX55456.1"/>
    <property type="molecule type" value="Genomic_DNA"/>
</dbReference>
<sequence length="402" mass="43894">MLSSVGQAGRSDDVQTAFCQYFSAQFSVVTFKANNNRDFHADFFHCTDDAFGNHVATNDAAEDVDQYCGDVGVGQDDLERFGNAFLGGTAANVKEVCRLAAMQVDDVHGTHGQASTVDHAADVAFQRYVVQFELGSVSFARIVLRRIVEALQLGLTVHGVGVDVDLRVQTVQIAVSLDHQRVHFQQGQVMVLEQLGQTGEDLGELSDLLAFQTQLECQIAALERLSADQWVDRGLENLFRSVVSDLLDVHATFGGSHEHDTTAGTIDHSAQIQLFGDVGARFDQDLGHWLTVGVSLVSHQALAQPLLSERCSVFLAANQLYAARFTATTCVNLGFDDPLGSADLVAGFCCCFRGVYRVTLGYWQAVLSEQLLTLILVKIHAYYRLRLGTAHSVLHVSVPHHL</sequence>
<evidence type="ECO:0000313" key="1">
    <source>
        <dbReference type="EMBL" id="KPX55456.1"/>
    </source>
</evidence>
<proteinExistence type="predicted"/>
<name>A0A0P9SF24_PSEAV</name>
<accession>A0A0P9SF24</accession>
<organism evidence="1 2">
    <name type="scientific">Pseudomonas amygdali pv. lachrymans</name>
    <name type="common">Pseudomonas syringae pv. lachrymans</name>
    <dbReference type="NCBI Taxonomy" id="53707"/>
    <lineage>
        <taxon>Bacteria</taxon>
        <taxon>Pseudomonadati</taxon>
        <taxon>Pseudomonadota</taxon>
        <taxon>Gammaproteobacteria</taxon>
        <taxon>Pseudomonadales</taxon>
        <taxon>Pseudomonadaceae</taxon>
        <taxon>Pseudomonas</taxon>
        <taxon>Pseudomonas amygdali</taxon>
    </lineage>
</organism>
<comment type="caution">
    <text evidence="1">The sequence shown here is derived from an EMBL/GenBank/DDBJ whole genome shotgun (WGS) entry which is preliminary data.</text>
</comment>
<dbReference type="Proteomes" id="UP000050265">
    <property type="component" value="Unassembled WGS sequence"/>
</dbReference>
<reference evidence="1 2" key="1">
    <citation type="submission" date="2015-09" db="EMBL/GenBank/DDBJ databases">
        <title>Genome announcement of multiple Pseudomonas syringae strains.</title>
        <authorList>
            <person name="Thakur S."/>
            <person name="Wang P.W."/>
            <person name="Gong Y."/>
            <person name="Weir B.S."/>
            <person name="Guttman D.S."/>
        </authorList>
    </citation>
    <scope>NUCLEOTIDE SEQUENCE [LARGE SCALE GENOMIC DNA]</scope>
    <source>
        <strain evidence="1 2">ICMP3507</strain>
    </source>
</reference>
<gene>
    <name evidence="1" type="ORF">ALO35_05767</name>
</gene>